<dbReference type="Pfam" id="PF01535">
    <property type="entry name" value="PPR"/>
    <property type="match status" value="3"/>
</dbReference>
<dbReference type="InterPro" id="IPR032867">
    <property type="entry name" value="DYW_dom"/>
</dbReference>
<dbReference type="Gene3D" id="1.25.40.10">
    <property type="entry name" value="Tetratricopeptide repeat domain"/>
    <property type="match status" value="2"/>
</dbReference>
<evidence type="ECO:0000256" key="3">
    <source>
        <dbReference type="ARBA" id="ARBA00022833"/>
    </source>
</evidence>
<dbReference type="Pfam" id="PF13831">
    <property type="entry name" value="PHD_2"/>
    <property type="match status" value="1"/>
</dbReference>
<keyword evidence="3" id="KW-0862">Zinc</keyword>
<proteinExistence type="predicted"/>
<evidence type="ECO:0000259" key="7">
    <source>
        <dbReference type="PROSITE" id="PS51805"/>
    </source>
</evidence>
<feature type="domain" description="PHD-type" evidence="6">
    <location>
        <begin position="868"/>
        <end position="920"/>
    </location>
</feature>
<dbReference type="GO" id="GO:0042393">
    <property type="term" value="F:histone binding"/>
    <property type="evidence" value="ECO:0007669"/>
    <property type="project" value="TreeGrafter"/>
</dbReference>
<dbReference type="PANTHER" id="PTHR13793">
    <property type="entry name" value="PHD FINGER PROTEINS"/>
    <property type="match status" value="1"/>
</dbReference>
<evidence type="ECO:0000256" key="1">
    <source>
        <dbReference type="ARBA" id="ARBA00022723"/>
    </source>
</evidence>
<name>A0A814GQR6_9BILA</name>
<feature type="domain" description="PHD-type" evidence="7">
    <location>
        <begin position="923"/>
        <end position="1041"/>
    </location>
</feature>
<dbReference type="InterPro" id="IPR001965">
    <property type="entry name" value="Znf_PHD"/>
</dbReference>
<dbReference type="GO" id="GO:0008270">
    <property type="term" value="F:zinc ion binding"/>
    <property type="evidence" value="ECO:0007669"/>
    <property type="project" value="UniProtKB-KW"/>
</dbReference>
<dbReference type="CDD" id="cd15574">
    <property type="entry name" value="PHD_AF10_AF17"/>
    <property type="match status" value="1"/>
</dbReference>
<dbReference type="InterPro" id="IPR050701">
    <property type="entry name" value="Histone_Mod_Regulator"/>
</dbReference>
<evidence type="ECO:0000256" key="2">
    <source>
        <dbReference type="ARBA" id="ARBA00022771"/>
    </source>
</evidence>
<dbReference type="InterPro" id="IPR002885">
    <property type="entry name" value="PPR_rpt"/>
</dbReference>
<dbReference type="InterPro" id="IPR011990">
    <property type="entry name" value="TPR-like_helical_dom_sf"/>
</dbReference>
<dbReference type="Gene3D" id="3.30.40.10">
    <property type="entry name" value="Zinc/RING finger domain, C3HC4 (zinc finger)"/>
    <property type="match status" value="4"/>
</dbReference>
<keyword evidence="1" id="KW-0479">Metal-binding</keyword>
<dbReference type="PANTHER" id="PTHR13793:SF164">
    <property type="entry name" value="ALHAMBRA, ISOFORM P"/>
    <property type="match status" value="1"/>
</dbReference>
<feature type="region of interest" description="Disordered" evidence="5">
    <location>
        <begin position="1103"/>
        <end position="1128"/>
    </location>
</feature>
<comment type="caution">
    <text evidence="8">The sequence shown here is derived from an EMBL/GenBank/DDBJ whole genome shotgun (WGS) entry which is preliminary data.</text>
</comment>
<dbReference type="Proteomes" id="UP000663891">
    <property type="component" value="Unassembled WGS sequence"/>
</dbReference>
<dbReference type="InterPro" id="IPR011011">
    <property type="entry name" value="Znf_FYVE_PHD"/>
</dbReference>
<organism evidence="8 9">
    <name type="scientific">Adineta steineri</name>
    <dbReference type="NCBI Taxonomy" id="433720"/>
    <lineage>
        <taxon>Eukaryota</taxon>
        <taxon>Metazoa</taxon>
        <taxon>Spiralia</taxon>
        <taxon>Gnathifera</taxon>
        <taxon>Rotifera</taxon>
        <taxon>Eurotatoria</taxon>
        <taxon>Bdelloidea</taxon>
        <taxon>Adinetida</taxon>
        <taxon>Adinetidae</taxon>
        <taxon>Adineta</taxon>
    </lineage>
</organism>
<feature type="region of interest" description="Disordered" evidence="5">
    <location>
        <begin position="836"/>
        <end position="856"/>
    </location>
</feature>
<sequence length="1156" mass="130547">MSNRLFISRLSSLIISVKHSMTKIESDFDLGMKMKSLNDNKQFNKSLELFDTYKKNNVKSLSNLTISQALKACIHLDDVQRGRNIHHLLSSRINNDSYILISLIHFYINCAHMKDARLLFDTLTKKSLSIYEAMMKGYIKNNEAKKAIDLFNEIKDPDEIIIILLFNACAQLANEEGLNLIEKVSKQIPESFMSNPRLLSSLSDAKMKCNDIKSTQLLFSKSKNKSVSMYETMMNKFNENEECSKTLDLFSEMKMNNIEGTVKIYTYIIQALSQSADYSFSKRIIEQIPKSILIDDHISNALIHLVGYVDKAEEIFKRFSQPDQIGYASMINCYGYNGMGTKAIELYYKIPSKLINESIHICILNACSSPGLMSEARSIFESIQIKTERIYTTMVECLSRTSLFDEAKQLIDQFELSHSPQSPMYLALLSGARNVDNIQLSEKVHHQMRKLFPQIGNPLIALSILCDGDDDVNELSTKINKAADIIMELNQSDVKKKVGHTTTVVNGEYYKFRAHGRSHPRSKEIYNEINKISKELIKHGHKYDPSCISRLLNKGETVESVFNGHSEKLAIAWNFISNPNTTRIQLTNDLRICSDCHRAIKLIASIRQCEIIIRDANRIHHFYKNGQCSSCYGIISIPDGDWYCRRCEAGEIRAPCRLCPTIEGAMKRTSDDGWAHVICALYIPEVSFGNNSTMEPIILSKIPSTRFQQICSLCKKNGRTDSNAMKGACCECTVKNCSQLFHVTCAQQAGLLYEDVRKNNCQYPIYCEQHQPKFSKFLRQIPPFRYKSSDQKHNSTSKSLIAVSKQKLNDETSQNPSQVDPLMNLSQFVELNKEEGTSLTSSNQNQPSTDITKSSNTNIEPQLLTSKFGGCCVCSDDQGFSNNALVYCDGKGCTVACHTACYGIVSIPDGDWYCRRCEAGEIRAPCRLCPTIEGAMKRTSDDGWAHVICALYIPEVSFGNNSTMEPIILSKIPSTRFQQICSLCKKNGRTDSDAMKGACCECTVKNCSQLFHVTCAQQAGLLYEDVRKNNCQYPIYCEQHQPKFSKFLRQIPPFRYKSSEQKHNSTSKSLIAVTKQKLNDETSQNPSQVDPLMNLSQFVELNKEEGSSLTSSNQNQPSTDITKSSNTNIEPQLLTSKCTNDDTHVLEKKIVTPKIK</sequence>
<evidence type="ECO:0000259" key="6">
    <source>
        <dbReference type="PROSITE" id="PS50016"/>
    </source>
</evidence>
<dbReference type="NCBIfam" id="TIGR00756">
    <property type="entry name" value="PPR"/>
    <property type="match status" value="1"/>
</dbReference>
<dbReference type="OrthoDB" id="185373at2759"/>
<evidence type="ECO:0000256" key="5">
    <source>
        <dbReference type="SAM" id="MobiDB-lite"/>
    </source>
</evidence>
<feature type="domain" description="PHD-type" evidence="7">
    <location>
        <begin position="653"/>
        <end position="771"/>
    </location>
</feature>
<feature type="compositionally biased region" description="Polar residues" evidence="5">
    <location>
        <begin position="837"/>
        <end position="856"/>
    </location>
</feature>
<dbReference type="EMBL" id="CAJNON010000123">
    <property type="protein sequence ID" value="CAF0999742.1"/>
    <property type="molecule type" value="Genomic_DNA"/>
</dbReference>
<dbReference type="GO" id="GO:0031491">
    <property type="term" value="F:nucleosome binding"/>
    <property type="evidence" value="ECO:0007669"/>
    <property type="project" value="TreeGrafter"/>
</dbReference>
<evidence type="ECO:0000313" key="9">
    <source>
        <dbReference type="Proteomes" id="UP000663891"/>
    </source>
</evidence>
<dbReference type="PROSITE" id="PS50016">
    <property type="entry name" value="ZF_PHD_2"/>
    <property type="match status" value="1"/>
</dbReference>
<dbReference type="InterPro" id="IPR049781">
    <property type="entry name" value="AF10/AF17_PHD"/>
</dbReference>
<dbReference type="SUPFAM" id="SSF57903">
    <property type="entry name" value="FYVE/PHD zinc finger"/>
    <property type="match status" value="1"/>
</dbReference>
<evidence type="ECO:0000256" key="4">
    <source>
        <dbReference type="PROSITE-ProRule" id="PRU00146"/>
    </source>
</evidence>
<accession>A0A814GQR6</accession>
<dbReference type="InterPro" id="IPR019787">
    <property type="entry name" value="Znf_PHD-finger"/>
</dbReference>
<dbReference type="GO" id="GO:0006357">
    <property type="term" value="P:regulation of transcription by RNA polymerase II"/>
    <property type="evidence" value="ECO:0007669"/>
    <property type="project" value="TreeGrafter"/>
</dbReference>
<dbReference type="Pfam" id="PF14432">
    <property type="entry name" value="DYW_deaminase"/>
    <property type="match status" value="1"/>
</dbReference>
<gene>
    <name evidence="8" type="ORF">VCS650_LOCUS14659</name>
</gene>
<feature type="compositionally biased region" description="Polar residues" evidence="5">
    <location>
        <begin position="1107"/>
        <end position="1128"/>
    </location>
</feature>
<dbReference type="Pfam" id="PF13832">
    <property type="entry name" value="zf-HC5HC2H_2"/>
    <property type="match status" value="2"/>
</dbReference>
<dbReference type="InterPro" id="IPR013083">
    <property type="entry name" value="Znf_RING/FYVE/PHD"/>
</dbReference>
<protein>
    <submittedName>
        <fullName evidence="8">Uncharacterized protein</fullName>
    </submittedName>
</protein>
<dbReference type="PROSITE" id="PS51805">
    <property type="entry name" value="EPHD"/>
    <property type="match status" value="2"/>
</dbReference>
<dbReference type="SMART" id="SM00249">
    <property type="entry name" value="PHD"/>
    <property type="match status" value="3"/>
</dbReference>
<reference evidence="8" key="1">
    <citation type="submission" date="2021-02" db="EMBL/GenBank/DDBJ databases">
        <authorList>
            <person name="Nowell W R."/>
        </authorList>
    </citation>
    <scope>NUCLEOTIDE SEQUENCE</scope>
</reference>
<dbReference type="InterPro" id="IPR034732">
    <property type="entry name" value="EPHD"/>
</dbReference>
<dbReference type="GO" id="GO:0005634">
    <property type="term" value="C:nucleus"/>
    <property type="evidence" value="ECO:0007669"/>
    <property type="project" value="TreeGrafter"/>
</dbReference>
<dbReference type="AlphaFoldDB" id="A0A814GQR6"/>
<evidence type="ECO:0000313" key="8">
    <source>
        <dbReference type="EMBL" id="CAF0999742.1"/>
    </source>
</evidence>
<keyword evidence="2 4" id="KW-0863">Zinc-finger</keyword>